<protein>
    <submittedName>
        <fullName evidence="2">Uncharacterized protein</fullName>
    </submittedName>
</protein>
<reference evidence="2 3" key="1">
    <citation type="submission" date="2014-04" db="EMBL/GenBank/DDBJ databases">
        <authorList>
            <person name="Bishop-Lilly K.A."/>
            <person name="Broomall S.M."/>
            <person name="Chain P.S."/>
            <person name="Chertkov O."/>
            <person name="Coyne S.R."/>
            <person name="Daligault H.E."/>
            <person name="Davenport K.W."/>
            <person name="Erkkila T."/>
            <person name="Frey K.G."/>
            <person name="Gibbons H.S."/>
            <person name="Gu W."/>
            <person name="Jaissle J."/>
            <person name="Johnson S.L."/>
            <person name="Koroleva G.I."/>
            <person name="Ladner J.T."/>
            <person name="Lo C.-C."/>
            <person name="Minogue T.D."/>
            <person name="Munk C."/>
            <person name="Palacios G.F."/>
            <person name="Redden C.L."/>
            <person name="Rosenzweig C.N."/>
            <person name="Scholz M.B."/>
            <person name="Teshima H."/>
            <person name="Xu Y."/>
        </authorList>
    </citation>
    <scope>NUCLEOTIDE SEQUENCE [LARGE SCALE GENOMIC DNA]</scope>
    <source>
        <strain evidence="2 3">FAJ</strain>
    </source>
</reference>
<feature type="signal peptide" evidence="1">
    <location>
        <begin position="1"/>
        <end position="21"/>
    </location>
</feature>
<accession>A0AAW3D9G5</accession>
<dbReference type="RefSeq" id="WP_035736603.1">
    <property type="nucleotide sequence ID" value="NZ_JACTRV010000007.1"/>
</dbReference>
<evidence type="ECO:0000313" key="3">
    <source>
        <dbReference type="Proteomes" id="UP000029117"/>
    </source>
</evidence>
<evidence type="ECO:0000313" key="2">
    <source>
        <dbReference type="EMBL" id="KFJ42484.1"/>
    </source>
</evidence>
<evidence type="ECO:0000256" key="1">
    <source>
        <dbReference type="SAM" id="SignalP"/>
    </source>
</evidence>
<organism evidence="2 3">
    <name type="scientific">Francisella philomiragia</name>
    <dbReference type="NCBI Taxonomy" id="28110"/>
    <lineage>
        <taxon>Bacteria</taxon>
        <taxon>Pseudomonadati</taxon>
        <taxon>Pseudomonadota</taxon>
        <taxon>Gammaproteobacteria</taxon>
        <taxon>Thiotrichales</taxon>
        <taxon>Francisellaceae</taxon>
        <taxon>Francisella</taxon>
    </lineage>
</organism>
<proteinExistence type="predicted"/>
<dbReference type="Proteomes" id="UP000029117">
    <property type="component" value="Unassembled WGS sequence"/>
</dbReference>
<feature type="chain" id="PRO_5043924014" evidence="1">
    <location>
        <begin position="22"/>
        <end position="762"/>
    </location>
</feature>
<dbReference type="AlphaFoldDB" id="A0AAW3D9G5"/>
<keyword evidence="1" id="KW-0732">Signal</keyword>
<dbReference type="EMBL" id="JOUE01000006">
    <property type="protein sequence ID" value="KFJ42484.1"/>
    <property type="molecule type" value="Genomic_DNA"/>
</dbReference>
<name>A0AAW3D9G5_9GAMM</name>
<sequence>MKKCLSAFTLGLIAISGVNGAQYTPLTNAHDSIRIDGKIIWESRKAKGMGGETVPGLYMADINDNGEIDTTSQKLLKEIFSDDASYREYNNAALFNDKIYNIRRGGDIVYIDVIDLKQGSEGVVTQTYKIPRDYGDEYRYFYGLQVIGASDQAKGIVLAYYGQSSDDMGFVSYKIKNDQLEKVDDLVFQNGRNYKKGDRTFFGQDYYRNMFKIRKIPGSNYIAGFITYQGNDGFNSYYMGAVMVKVDNDLNLKKIDYNSGNRVVDYPSNIHTDIPPLQITDVIYSNYGVRPGFILATHYEVDGLETTKSTLYFMEVTSEDESGEKLTFEYPRSDKAQGDITDEILPSDKLRTEAPIKLIYPYVRDIDEDVYHENLKVYFGNWRGGDVFSISNYALVDYKPDPNKLYFYDKQKFSLLEFMPYGVVFGAPPRYDDGESPEFATKFTYGRTDSASNIYESTKSVSNSLSLQKEVFGFGLGYKRDQKKSEADKDAKKITQVSSTSYINKSYGDKSAWVLGSYVSPTDYVENYIPYDPLGNTPVAILNNATKSRMPYTPMNLKLDPDPKEIFDNSVAFDITKPTNIYGGTGSYIQKYAELTKGLPTFYAGTDIENYIVDNTVKSWELQAKKGKFTVYKQLLLTNVTQTKALSIENEHQYSVDNSLTDSLSLKYGSSGVTIESMWSQKYTTTFTKGSSWAFDYRSIDYNKVKKNLFSIYVYVFTPTEDANASDLPWSSDLMKEKNIKTWAIAYNVVPGLGAKSKNNLK</sequence>
<comment type="caution">
    <text evidence="2">The sequence shown here is derived from an EMBL/GenBank/DDBJ whole genome shotgun (WGS) entry which is preliminary data.</text>
</comment>
<gene>
    <name evidence="2" type="ORF">DR78_409</name>
</gene>